<organism evidence="3 4">
    <name type="scientific">Helobdella robusta</name>
    <name type="common">Californian leech</name>
    <dbReference type="NCBI Taxonomy" id="6412"/>
    <lineage>
        <taxon>Eukaryota</taxon>
        <taxon>Metazoa</taxon>
        <taxon>Spiralia</taxon>
        <taxon>Lophotrochozoa</taxon>
        <taxon>Annelida</taxon>
        <taxon>Clitellata</taxon>
        <taxon>Hirudinea</taxon>
        <taxon>Rhynchobdellida</taxon>
        <taxon>Glossiphoniidae</taxon>
        <taxon>Helobdella</taxon>
    </lineage>
</organism>
<dbReference type="GO" id="GO:0007165">
    <property type="term" value="P:signal transduction"/>
    <property type="evidence" value="ECO:0000318"/>
    <property type="project" value="GO_Central"/>
</dbReference>
<feature type="signal peptide" evidence="1">
    <location>
        <begin position="1"/>
        <end position="30"/>
    </location>
</feature>
<dbReference type="RefSeq" id="XP_009024206.1">
    <property type="nucleotide sequence ID" value="XM_009025958.1"/>
</dbReference>
<keyword evidence="4" id="KW-1185">Reference proteome</keyword>
<evidence type="ECO:0000313" key="4">
    <source>
        <dbReference type="Proteomes" id="UP000015101"/>
    </source>
</evidence>
<dbReference type="GeneID" id="20206458"/>
<dbReference type="Proteomes" id="UP000015101">
    <property type="component" value="Unassembled WGS sequence"/>
</dbReference>
<dbReference type="EMBL" id="AMQM01006197">
    <property type="status" value="NOT_ANNOTATED_CDS"/>
    <property type="molecule type" value="Genomic_DNA"/>
</dbReference>
<feature type="chain" id="PRO_5010980576" description="WSC domain-containing protein" evidence="1">
    <location>
        <begin position="31"/>
        <end position="355"/>
    </location>
</feature>
<name>T1FCA9_HELRO</name>
<reference evidence="2 4" key="2">
    <citation type="journal article" date="2013" name="Nature">
        <title>Insights into bilaterian evolution from three spiralian genomes.</title>
        <authorList>
            <person name="Simakov O."/>
            <person name="Marletaz F."/>
            <person name="Cho S.J."/>
            <person name="Edsinger-Gonzales E."/>
            <person name="Havlak P."/>
            <person name="Hellsten U."/>
            <person name="Kuo D.H."/>
            <person name="Larsson T."/>
            <person name="Lv J."/>
            <person name="Arendt D."/>
            <person name="Savage R."/>
            <person name="Osoegawa K."/>
            <person name="de Jong P."/>
            <person name="Grimwood J."/>
            <person name="Chapman J.A."/>
            <person name="Shapiro H."/>
            <person name="Aerts A."/>
            <person name="Otillar R.P."/>
            <person name="Terry A.Y."/>
            <person name="Boore J.L."/>
            <person name="Grigoriev I.V."/>
            <person name="Lindberg D.R."/>
            <person name="Seaver E.C."/>
            <person name="Weisblat D.A."/>
            <person name="Putnam N.H."/>
            <person name="Rokhsar D.S."/>
        </authorList>
    </citation>
    <scope>NUCLEOTIDE SEQUENCE</scope>
</reference>
<dbReference type="GO" id="GO:0004888">
    <property type="term" value="F:transmembrane signaling receptor activity"/>
    <property type="evidence" value="ECO:0000318"/>
    <property type="project" value="GO_Central"/>
</dbReference>
<dbReference type="HOGENOM" id="CLU_781381_0_0_1"/>
<reference evidence="4" key="1">
    <citation type="submission" date="2012-12" db="EMBL/GenBank/DDBJ databases">
        <authorList>
            <person name="Hellsten U."/>
            <person name="Grimwood J."/>
            <person name="Chapman J.A."/>
            <person name="Shapiro H."/>
            <person name="Aerts A."/>
            <person name="Otillar R.P."/>
            <person name="Terry A.Y."/>
            <person name="Boore J.L."/>
            <person name="Simakov O."/>
            <person name="Marletaz F."/>
            <person name="Cho S.-J."/>
            <person name="Edsinger-Gonzales E."/>
            <person name="Havlak P."/>
            <person name="Kuo D.-H."/>
            <person name="Larsson T."/>
            <person name="Lv J."/>
            <person name="Arendt D."/>
            <person name="Savage R."/>
            <person name="Osoegawa K."/>
            <person name="de Jong P."/>
            <person name="Lindberg D.R."/>
            <person name="Seaver E.C."/>
            <person name="Weisblat D.A."/>
            <person name="Putnam N.H."/>
            <person name="Grigoriev I.V."/>
            <person name="Rokhsar D.S."/>
        </authorList>
    </citation>
    <scope>NUCLEOTIDE SEQUENCE</scope>
</reference>
<dbReference type="KEGG" id="hro:HELRODRAFT_177811"/>
<protein>
    <recommendedName>
        <fullName evidence="5">WSC domain-containing protein</fullName>
    </recommendedName>
</protein>
<dbReference type="CTD" id="20206458"/>
<dbReference type="EnsemblMetazoa" id="HelroT177811">
    <property type="protein sequence ID" value="HelroP177811"/>
    <property type="gene ID" value="HelroG177811"/>
</dbReference>
<evidence type="ECO:0000313" key="2">
    <source>
        <dbReference type="EMBL" id="ESN97749.1"/>
    </source>
</evidence>
<evidence type="ECO:0000313" key="3">
    <source>
        <dbReference type="EnsemblMetazoa" id="HelroP177811"/>
    </source>
</evidence>
<proteinExistence type="predicted"/>
<dbReference type="AlphaFoldDB" id="T1FCA9"/>
<dbReference type="InParanoid" id="T1FCA9"/>
<gene>
    <name evidence="3" type="primary">20206458</name>
    <name evidence="2" type="ORF">HELRODRAFT_177811</name>
</gene>
<evidence type="ECO:0008006" key="5">
    <source>
        <dbReference type="Google" id="ProtNLM"/>
    </source>
</evidence>
<evidence type="ECO:0000256" key="1">
    <source>
        <dbReference type="SAM" id="SignalP"/>
    </source>
</evidence>
<sequence>MRFSISDTNVISSFYVVKLFLLHLAPLVNSQLTTHEYVGCYSWIAVLQTFHQTDIHTCSEKCKDFIMIAMKSKDECICTERVGQSLPSEHCDEVCLGVGPCGGFNYFAVYSKKDITDCCSTHVGDFWRNNLTIISETLVSPNETFQTCLKMCQEDGAVYFNIYVCWMSKTQRNVKQCQECSAEHHDNYASVMSVNFQLQFSQRFSAYSHCEREKLNLTHCDEQKCKEDCALNNGDCPSDMTCFEAKFARSLIIVECQCGVDQQLSDGKKCIANIHEEILINIAAHKKVIVNKAELESNYELCGEWNGKLYGFGYPMEVKCKDNVIGRYVIILSTPVVTKLAHFSLDEAEVYGYGL</sequence>
<keyword evidence="1" id="KW-0732">Signal</keyword>
<accession>T1FCA9</accession>
<dbReference type="GO" id="GO:0005886">
    <property type="term" value="C:plasma membrane"/>
    <property type="evidence" value="ECO:0000318"/>
    <property type="project" value="GO_Central"/>
</dbReference>
<reference evidence="3" key="3">
    <citation type="submission" date="2015-06" db="UniProtKB">
        <authorList>
            <consortium name="EnsemblMetazoa"/>
        </authorList>
    </citation>
    <scope>IDENTIFICATION</scope>
</reference>
<dbReference type="EMBL" id="KB097304">
    <property type="protein sequence ID" value="ESN97749.1"/>
    <property type="molecule type" value="Genomic_DNA"/>
</dbReference>